<dbReference type="PANTHER" id="PTHR23155">
    <property type="entry name" value="DISEASE RESISTANCE PROTEIN RP"/>
    <property type="match status" value="1"/>
</dbReference>
<protein>
    <recommendedName>
        <fullName evidence="1">NB-ARC domain-containing protein</fullName>
    </recommendedName>
</protein>
<accession>A0A6N2MG21</accession>
<dbReference type="InterPro" id="IPR044974">
    <property type="entry name" value="Disease_R_plants"/>
</dbReference>
<dbReference type="EMBL" id="CAADRP010001807">
    <property type="protein sequence ID" value="VFU52812.1"/>
    <property type="molecule type" value="Genomic_DNA"/>
</dbReference>
<dbReference type="AlphaFoldDB" id="A0A6N2MG21"/>
<gene>
    <name evidence="2" type="ORF">SVIM_LOCUS364676</name>
</gene>
<proteinExistence type="predicted"/>
<evidence type="ECO:0000259" key="1">
    <source>
        <dbReference type="Pfam" id="PF00931"/>
    </source>
</evidence>
<name>A0A6N2MG21_SALVM</name>
<dbReference type="GO" id="GO:0098542">
    <property type="term" value="P:defense response to other organism"/>
    <property type="evidence" value="ECO:0007669"/>
    <property type="project" value="TreeGrafter"/>
</dbReference>
<dbReference type="GO" id="GO:0043531">
    <property type="term" value="F:ADP binding"/>
    <property type="evidence" value="ECO:0007669"/>
    <property type="project" value="InterPro"/>
</dbReference>
<evidence type="ECO:0000313" key="2">
    <source>
        <dbReference type="EMBL" id="VFU52812.1"/>
    </source>
</evidence>
<organism evidence="2">
    <name type="scientific">Salix viminalis</name>
    <name type="common">Common osier</name>
    <name type="synonym">Basket willow</name>
    <dbReference type="NCBI Taxonomy" id="40686"/>
    <lineage>
        <taxon>Eukaryota</taxon>
        <taxon>Viridiplantae</taxon>
        <taxon>Streptophyta</taxon>
        <taxon>Embryophyta</taxon>
        <taxon>Tracheophyta</taxon>
        <taxon>Spermatophyta</taxon>
        <taxon>Magnoliopsida</taxon>
        <taxon>eudicotyledons</taxon>
        <taxon>Gunneridae</taxon>
        <taxon>Pentapetalae</taxon>
        <taxon>rosids</taxon>
        <taxon>fabids</taxon>
        <taxon>Malpighiales</taxon>
        <taxon>Salicaceae</taxon>
        <taxon>Saliceae</taxon>
        <taxon>Salix</taxon>
    </lineage>
</organism>
<dbReference type="SUPFAM" id="SSF52540">
    <property type="entry name" value="P-loop containing nucleoside triphosphate hydrolases"/>
    <property type="match status" value="1"/>
</dbReference>
<feature type="domain" description="NB-ARC" evidence="1">
    <location>
        <begin position="77"/>
        <end position="116"/>
    </location>
</feature>
<dbReference type="Gene3D" id="3.40.50.300">
    <property type="entry name" value="P-loop containing nucleotide triphosphate hydrolases"/>
    <property type="match status" value="1"/>
</dbReference>
<dbReference type="InterPro" id="IPR002182">
    <property type="entry name" value="NB-ARC"/>
</dbReference>
<dbReference type="Pfam" id="PF00931">
    <property type="entry name" value="NB-ARC"/>
    <property type="match status" value="1"/>
</dbReference>
<dbReference type="PANTHER" id="PTHR23155:SF1239">
    <property type="entry name" value="NB-ARC DOMAIN-CONTAINING PROTEIN"/>
    <property type="match status" value="1"/>
</dbReference>
<dbReference type="InterPro" id="IPR027417">
    <property type="entry name" value="P-loop_NTPase"/>
</dbReference>
<sequence length="178" mass="20576">METELVEEPRAPVVQRTEQAHQSLVDDVLRMCRNIMSQEYKYSVVERGSSSESPAHKRRRTRRYFLPTTKLVGQAFERNMKDVWSWLLNDEVSSIGIHGMGGVGKTAFATHIHNQLRHDCIVEYFDLDLGDQRDAVVRAGKLWTELTVKKKYVLILDDLWDHFPLEEVGIPLRTDGSH</sequence>
<reference evidence="2" key="1">
    <citation type="submission" date="2019-03" db="EMBL/GenBank/DDBJ databases">
        <authorList>
            <person name="Mank J."/>
            <person name="Almeida P."/>
        </authorList>
    </citation>
    <scope>NUCLEOTIDE SEQUENCE</scope>
    <source>
        <strain evidence="2">78183</strain>
    </source>
</reference>